<accession>A0A2P5K8Z9</accession>
<evidence type="ECO:0000313" key="1">
    <source>
        <dbReference type="EMBL" id="PPB83187.1"/>
    </source>
</evidence>
<sequence length="91" mass="9531">MPLTDPAVANTPEPLDAGPVVVPAVARAAGCACHARALRARVHVRSRLRRAPVATPPVAAPCRATLSRFVGQQPHRVDFSFNISPLGAVCC</sequence>
<keyword evidence="2" id="KW-1185">Reference proteome</keyword>
<dbReference type="EMBL" id="PRDW01000009">
    <property type="protein sequence ID" value="PPB83187.1"/>
    <property type="molecule type" value="Genomic_DNA"/>
</dbReference>
<proteinExistence type="predicted"/>
<name>A0A2P5K8Z9_9BURK</name>
<comment type="caution">
    <text evidence="1">The sequence shown here is derived from an EMBL/GenBank/DDBJ whole genome shotgun (WGS) entry which is preliminary data.</text>
</comment>
<organism evidence="1 2">
    <name type="scientific">Mycetohabitans endofungorum</name>
    <dbReference type="NCBI Taxonomy" id="417203"/>
    <lineage>
        <taxon>Bacteria</taxon>
        <taxon>Pseudomonadati</taxon>
        <taxon>Pseudomonadota</taxon>
        <taxon>Betaproteobacteria</taxon>
        <taxon>Burkholderiales</taxon>
        <taxon>Burkholderiaceae</taxon>
        <taxon>Mycetohabitans</taxon>
    </lineage>
</organism>
<evidence type="ECO:0000313" key="2">
    <source>
        <dbReference type="Proteomes" id="UP000243096"/>
    </source>
</evidence>
<dbReference type="AlphaFoldDB" id="A0A2P5K8Z9"/>
<gene>
    <name evidence="1" type="ORF">B0O95_10912</name>
</gene>
<protein>
    <submittedName>
        <fullName evidence="1">Uncharacterized protein</fullName>
    </submittedName>
</protein>
<reference evidence="1 2" key="1">
    <citation type="submission" date="2018-01" db="EMBL/GenBank/DDBJ databases">
        <title>Genomic Encyclopedia of Type Strains, Phase III (KMG-III): the genomes of soil and plant-associated and newly described type strains.</title>
        <authorList>
            <person name="Whitman W."/>
        </authorList>
    </citation>
    <scope>NUCLEOTIDE SEQUENCE [LARGE SCALE GENOMIC DNA]</scope>
    <source>
        <strain evidence="1 2">HKI456</strain>
    </source>
</reference>
<dbReference type="Proteomes" id="UP000243096">
    <property type="component" value="Unassembled WGS sequence"/>
</dbReference>